<feature type="region of interest" description="Disordered" evidence="15">
    <location>
        <begin position="328"/>
        <end position="366"/>
    </location>
</feature>
<evidence type="ECO:0000256" key="5">
    <source>
        <dbReference type="ARBA" id="ARBA00022723"/>
    </source>
</evidence>
<dbReference type="InterPro" id="IPR026259">
    <property type="entry name" value="MauG/Cytc_peroxidase"/>
</dbReference>
<evidence type="ECO:0000256" key="8">
    <source>
        <dbReference type="ARBA" id="ARBA00022982"/>
    </source>
</evidence>
<dbReference type="GO" id="GO:0004130">
    <property type="term" value="F:cytochrome-c peroxidase activity"/>
    <property type="evidence" value="ECO:0007669"/>
    <property type="project" value="TreeGrafter"/>
</dbReference>
<organism evidence="18 19">
    <name type="scientific">Sulfuritortus calidifontis</name>
    <dbReference type="NCBI Taxonomy" id="1914471"/>
    <lineage>
        <taxon>Bacteria</taxon>
        <taxon>Pseudomonadati</taxon>
        <taxon>Pseudomonadota</taxon>
        <taxon>Betaproteobacteria</taxon>
        <taxon>Nitrosomonadales</taxon>
        <taxon>Thiobacillaceae</taxon>
        <taxon>Sulfuritortus</taxon>
    </lineage>
</organism>
<dbReference type="Pfam" id="PF03150">
    <property type="entry name" value="CCP_MauG"/>
    <property type="match status" value="1"/>
</dbReference>
<keyword evidence="9" id="KW-0560">Oxidoreductase</keyword>
<dbReference type="Proteomes" id="UP000295135">
    <property type="component" value="Unassembled WGS sequence"/>
</dbReference>
<sequence>MRIALAVALALAASAAQALAPLPELPPPPADNPMSAAKVALGRQLFFEPRLSLDGTVSCASCHDVIKGTGVDGRATSVGVAGKTGSRNAPTVWNAALLNTLFWDGRAASLEEQSKGPLINPVEMAMPDHKAVVARLKQIPGYTRQFAAVFGGADPLTIDNVARAIAAYERTLLTPDSPVDRYLKGDKQALSPQARQGMQLFQKLRCVGCHSSPTYAGYVRIPGAIFYPWNLQRFPYFKGSRYDSKYELTKDLGRFEVTRREKDKHMFRIPSLRNVELTGPYMHNGKVPNLEEAVRVMAKTQLDKELKEEEVQALVAFLKGLTGRLPKQERPALPAERQPRAHPLPFCRADCPPRRALTGPKPGQPG</sequence>
<feature type="signal peptide" evidence="16">
    <location>
        <begin position="1"/>
        <end position="20"/>
    </location>
</feature>
<keyword evidence="19" id="KW-1185">Reference proteome</keyword>
<evidence type="ECO:0000256" key="12">
    <source>
        <dbReference type="ARBA" id="ARBA00073576"/>
    </source>
</evidence>
<comment type="cofactor">
    <cofactor evidence="13">
        <name>heme</name>
        <dbReference type="ChEBI" id="CHEBI:30413"/>
    </cofactor>
    <text evidence="13">Binds 2 heme groups.</text>
</comment>
<proteinExistence type="predicted"/>
<comment type="pathway">
    <text evidence="2">One-carbon metabolism; methylamine degradation.</text>
</comment>
<feature type="binding site" description="axial binding residue" evidence="14">
    <location>
        <position position="297"/>
    </location>
    <ligand>
        <name>heme c</name>
        <dbReference type="ChEBI" id="CHEBI:61717"/>
        <label>2</label>
    </ligand>
    <ligandPart>
        <name>Fe</name>
        <dbReference type="ChEBI" id="CHEBI:18248"/>
    </ligandPart>
</feature>
<feature type="binding site" description="axial binding residue" evidence="14">
    <location>
        <position position="63"/>
    </location>
    <ligand>
        <name>heme c</name>
        <dbReference type="ChEBI" id="CHEBI:61717"/>
        <label>1</label>
    </ligand>
    <ligandPart>
        <name>Fe</name>
        <dbReference type="ChEBI" id="CHEBI:18248"/>
    </ligandPart>
</feature>
<dbReference type="PANTHER" id="PTHR30600:SF7">
    <property type="entry name" value="CYTOCHROME C PEROXIDASE-RELATED"/>
    <property type="match status" value="1"/>
</dbReference>
<feature type="binding site" description="covalent" evidence="13">
    <location>
        <position position="62"/>
    </location>
    <ligand>
        <name>heme c</name>
        <dbReference type="ChEBI" id="CHEBI:61717"/>
        <label>1</label>
    </ligand>
</feature>
<dbReference type="InterPro" id="IPR051395">
    <property type="entry name" value="Cytochrome_c_Peroxidase/MauG"/>
</dbReference>
<dbReference type="OrthoDB" id="9805202at2"/>
<dbReference type="PANTHER" id="PTHR30600">
    <property type="entry name" value="CYTOCHROME C PEROXIDASE-RELATED"/>
    <property type="match status" value="1"/>
</dbReference>
<comment type="subcellular location">
    <subcellularLocation>
        <location evidence="1">Periplasm</location>
    </subcellularLocation>
</comment>
<protein>
    <recommendedName>
        <fullName evidence="12">Methylamine utilization protein MauG</fullName>
    </recommendedName>
</protein>
<evidence type="ECO:0000256" key="14">
    <source>
        <dbReference type="PIRSR" id="PIRSR000294-2"/>
    </source>
</evidence>
<dbReference type="Gene3D" id="1.10.760.10">
    <property type="entry name" value="Cytochrome c-like domain"/>
    <property type="match status" value="2"/>
</dbReference>
<evidence type="ECO:0000256" key="9">
    <source>
        <dbReference type="ARBA" id="ARBA00023002"/>
    </source>
</evidence>
<evidence type="ECO:0000256" key="3">
    <source>
        <dbReference type="ARBA" id="ARBA00022448"/>
    </source>
</evidence>
<feature type="domain" description="Cytochrome c" evidence="17">
    <location>
        <begin position="192"/>
        <end position="322"/>
    </location>
</feature>
<feature type="binding site" description="covalent" evidence="13">
    <location>
        <position position="209"/>
    </location>
    <ligand>
        <name>heme c</name>
        <dbReference type="ChEBI" id="CHEBI:61717"/>
        <label>2</label>
    </ligand>
</feature>
<dbReference type="FunFam" id="1.10.760.10:FF:000019">
    <property type="entry name" value="Di-heme cytochrome C peroxidase"/>
    <property type="match status" value="1"/>
</dbReference>
<dbReference type="RefSeq" id="WP_126463787.1">
    <property type="nucleotide sequence ID" value="NZ_AP018721.1"/>
</dbReference>
<keyword evidence="8" id="KW-0249">Electron transport</keyword>
<keyword evidence="3" id="KW-0813">Transport</keyword>
<dbReference type="InterPro" id="IPR009056">
    <property type="entry name" value="Cyt_c-like_dom"/>
</dbReference>
<keyword evidence="10 14" id="KW-0408">Iron</keyword>
<evidence type="ECO:0000256" key="2">
    <source>
        <dbReference type="ARBA" id="ARBA00004856"/>
    </source>
</evidence>
<feature type="domain" description="Cytochrome c" evidence="17">
    <location>
        <begin position="37"/>
        <end position="140"/>
    </location>
</feature>
<evidence type="ECO:0000259" key="17">
    <source>
        <dbReference type="PROSITE" id="PS51007"/>
    </source>
</evidence>
<evidence type="ECO:0000313" key="19">
    <source>
        <dbReference type="Proteomes" id="UP000295135"/>
    </source>
</evidence>
<evidence type="ECO:0000256" key="11">
    <source>
        <dbReference type="ARBA" id="ARBA00058991"/>
    </source>
</evidence>
<dbReference type="EMBL" id="SLZY01000006">
    <property type="protein sequence ID" value="TCS72203.1"/>
    <property type="molecule type" value="Genomic_DNA"/>
</dbReference>
<comment type="function">
    <text evidence="11">Involved in methylamine metabolism. Essential for the maturation of the beta subunit of MADH, presumably via a step in the biosynthesis of tryptophan tryptophylquinone (TTQ), the cofactor of MADH.</text>
</comment>
<name>A0A4R3JVT2_9PROT</name>
<feature type="chain" id="PRO_5020451567" description="Methylamine utilization protein MauG" evidence="16">
    <location>
        <begin position="21"/>
        <end position="366"/>
    </location>
</feature>
<feature type="binding site" description="covalent" evidence="13">
    <location>
        <position position="206"/>
    </location>
    <ligand>
        <name>heme c</name>
        <dbReference type="ChEBI" id="CHEBI:61717"/>
        <label>2</label>
    </ligand>
</feature>
<keyword evidence="4 13" id="KW-0349">Heme</keyword>
<keyword evidence="7" id="KW-0574">Periplasm</keyword>
<evidence type="ECO:0000256" key="6">
    <source>
        <dbReference type="ARBA" id="ARBA00022729"/>
    </source>
</evidence>
<feature type="binding site" description="axial binding residue" evidence="14">
    <location>
        <position position="210"/>
    </location>
    <ligand>
        <name>heme c</name>
        <dbReference type="ChEBI" id="CHEBI:61717"/>
        <label>2</label>
    </ligand>
    <ligandPart>
        <name>Fe</name>
        <dbReference type="ChEBI" id="CHEBI:18248"/>
    </ligandPart>
</feature>
<feature type="binding site" description="covalent" evidence="13">
    <location>
        <position position="59"/>
    </location>
    <ligand>
        <name>heme c</name>
        <dbReference type="ChEBI" id="CHEBI:61717"/>
        <label>1</label>
    </ligand>
</feature>
<accession>A0A4R3JVT2</accession>
<dbReference type="PROSITE" id="PS51007">
    <property type="entry name" value="CYTC"/>
    <property type="match status" value="2"/>
</dbReference>
<evidence type="ECO:0000256" key="13">
    <source>
        <dbReference type="PIRSR" id="PIRSR000294-1"/>
    </source>
</evidence>
<comment type="caution">
    <text evidence="18">The sequence shown here is derived from an EMBL/GenBank/DDBJ whole genome shotgun (WGS) entry which is preliminary data.</text>
</comment>
<dbReference type="SUPFAM" id="SSF46626">
    <property type="entry name" value="Cytochrome c"/>
    <property type="match status" value="2"/>
</dbReference>
<evidence type="ECO:0000256" key="4">
    <source>
        <dbReference type="ARBA" id="ARBA00022617"/>
    </source>
</evidence>
<dbReference type="PIRSF" id="PIRSF000294">
    <property type="entry name" value="Cytochrome-c_peroxidase"/>
    <property type="match status" value="1"/>
</dbReference>
<evidence type="ECO:0000256" key="1">
    <source>
        <dbReference type="ARBA" id="ARBA00004418"/>
    </source>
</evidence>
<dbReference type="GO" id="GO:0042597">
    <property type="term" value="C:periplasmic space"/>
    <property type="evidence" value="ECO:0007669"/>
    <property type="project" value="UniProtKB-SubCell"/>
</dbReference>
<dbReference type="AlphaFoldDB" id="A0A4R3JVT2"/>
<evidence type="ECO:0000256" key="7">
    <source>
        <dbReference type="ARBA" id="ARBA00022764"/>
    </source>
</evidence>
<gene>
    <name evidence="18" type="ORF">EDC61_106118</name>
</gene>
<dbReference type="GO" id="GO:0020037">
    <property type="term" value="F:heme binding"/>
    <property type="evidence" value="ECO:0007669"/>
    <property type="project" value="InterPro"/>
</dbReference>
<evidence type="ECO:0000256" key="15">
    <source>
        <dbReference type="SAM" id="MobiDB-lite"/>
    </source>
</evidence>
<evidence type="ECO:0000256" key="16">
    <source>
        <dbReference type="SAM" id="SignalP"/>
    </source>
</evidence>
<dbReference type="InterPro" id="IPR036909">
    <property type="entry name" value="Cyt_c-like_dom_sf"/>
</dbReference>
<dbReference type="GO" id="GO:0009055">
    <property type="term" value="F:electron transfer activity"/>
    <property type="evidence" value="ECO:0007669"/>
    <property type="project" value="InterPro"/>
</dbReference>
<keyword evidence="18" id="KW-0575">Peroxidase</keyword>
<comment type="PTM">
    <text evidence="13">Binds 2 heme groups per subunit.</text>
</comment>
<dbReference type="GO" id="GO:0046872">
    <property type="term" value="F:metal ion binding"/>
    <property type="evidence" value="ECO:0007669"/>
    <property type="project" value="UniProtKB-KW"/>
</dbReference>
<evidence type="ECO:0000256" key="10">
    <source>
        <dbReference type="ARBA" id="ARBA00023004"/>
    </source>
</evidence>
<keyword evidence="6 16" id="KW-0732">Signal</keyword>
<reference evidence="18 19" key="1">
    <citation type="submission" date="2019-03" db="EMBL/GenBank/DDBJ databases">
        <title>Genomic Encyclopedia of Type Strains, Phase IV (KMG-IV): sequencing the most valuable type-strain genomes for metagenomic binning, comparative biology and taxonomic classification.</title>
        <authorList>
            <person name="Goeker M."/>
        </authorList>
    </citation>
    <scope>NUCLEOTIDE SEQUENCE [LARGE SCALE GENOMIC DNA]</scope>
    <source>
        <strain evidence="18 19">DSM 103923</strain>
    </source>
</reference>
<evidence type="ECO:0000313" key="18">
    <source>
        <dbReference type="EMBL" id="TCS72203.1"/>
    </source>
</evidence>
<keyword evidence="5 14" id="KW-0479">Metal-binding</keyword>
<dbReference type="InterPro" id="IPR004852">
    <property type="entry name" value="Di-haem_cyt_c_peroxidsae"/>
</dbReference>